<name>A0A8C6UST4_9GOBI</name>
<evidence type="ECO:0000313" key="1">
    <source>
        <dbReference type="Ensembl" id="ENSNMLP00000039583.1"/>
    </source>
</evidence>
<sequence length="99" mass="11373">MSSDLEEQHDELLALLSIFDPEEFVRNESTSSGEFRVCAEVPEHFTVALRQVVQEGSRVIIRTLVEVLTCLRFNCRVQTTTQETSSHLKILCLNISYWV</sequence>
<evidence type="ECO:0000313" key="2">
    <source>
        <dbReference type="Proteomes" id="UP000694523"/>
    </source>
</evidence>
<dbReference type="Proteomes" id="UP000694523">
    <property type="component" value="Unplaced"/>
</dbReference>
<keyword evidence="2" id="KW-1185">Reference proteome</keyword>
<dbReference type="Ensembl" id="ENSNMLT00000044054.1">
    <property type="protein sequence ID" value="ENSNMLP00000039583.1"/>
    <property type="gene ID" value="ENSNMLG00000024390.1"/>
</dbReference>
<reference evidence="1" key="1">
    <citation type="submission" date="2025-08" db="UniProtKB">
        <authorList>
            <consortium name="Ensembl"/>
        </authorList>
    </citation>
    <scope>IDENTIFICATION</scope>
</reference>
<reference evidence="1" key="2">
    <citation type="submission" date="2025-09" db="UniProtKB">
        <authorList>
            <consortium name="Ensembl"/>
        </authorList>
    </citation>
    <scope>IDENTIFICATION</scope>
</reference>
<proteinExistence type="predicted"/>
<protein>
    <submittedName>
        <fullName evidence="1">Uncharacterized protein</fullName>
    </submittedName>
</protein>
<accession>A0A8C6UST4</accession>
<organism evidence="1 2">
    <name type="scientific">Neogobius melanostomus</name>
    <name type="common">round goby</name>
    <dbReference type="NCBI Taxonomy" id="47308"/>
    <lineage>
        <taxon>Eukaryota</taxon>
        <taxon>Metazoa</taxon>
        <taxon>Chordata</taxon>
        <taxon>Craniata</taxon>
        <taxon>Vertebrata</taxon>
        <taxon>Euteleostomi</taxon>
        <taxon>Actinopterygii</taxon>
        <taxon>Neopterygii</taxon>
        <taxon>Teleostei</taxon>
        <taxon>Neoteleostei</taxon>
        <taxon>Acanthomorphata</taxon>
        <taxon>Gobiaria</taxon>
        <taxon>Gobiiformes</taxon>
        <taxon>Gobioidei</taxon>
        <taxon>Gobiidae</taxon>
        <taxon>Benthophilinae</taxon>
        <taxon>Neogobiini</taxon>
        <taxon>Neogobius</taxon>
    </lineage>
</organism>
<dbReference type="AlphaFoldDB" id="A0A8C6UST4"/>